<sequence>MTSPAPALRPGEQLASAVCSTRVVVVRAPGQERPEITCGGSPMVPGKSSAQQPSSDPGDAVTLIGKRYVNAAATLELLCVSSGPGELSCDGVPMTLKAAKPLPASD</sequence>
<evidence type="ECO:0000313" key="3">
    <source>
        <dbReference type="Proteomes" id="UP001501231"/>
    </source>
</evidence>
<proteinExistence type="predicted"/>
<evidence type="ECO:0000256" key="1">
    <source>
        <dbReference type="SAM" id="MobiDB-lite"/>
    </source>
</evidence>
<evidence type="ECO:0000313" key="2">
    <source>
        <dbReference type="EMBL" id="GAA2402162.1"/>
    </source>
</evidence>
<dbReference type="RefSeq" id="WP_344586898.1">
    <property type="nucleotide sequence ID" value="NZ_BAAARW010000002.1"/>
</dbReference>
<evidence type="ECO:0008006" key="4">
    <source>
        <dbReference type="Google" id="ProtNLM"/>
    </source>
</evidence>
<dbReference type="EMBL" id="BAAARW010000002">
    <property type="protein sequence ID" value="GAA2402162.1"/>
    <property type="molecule type" value="Genomic_DNA"/>
</dbReference>
<protein>
    <recommendedName>
        <fullName evidence="4">IPT/TIG domain-containing protein</fullName>
    </recommendedName>
</protein>
<gene>
    <name evidence="2" type="ORF">GCM10010191_06980</name>
</gene>
<feature type="region of interest" description="Disordered" evidence="1">
    <location>
        <begin position="30"/>
        <end position="58"/>
    </location>
</feature>
<dbReference type="Proteomes" id="UP001501231">
    <property type="component" value="Unassembled WGS sequence"/>
</dbReference>
<name>A0ABN3IDZ0_9ACTN</name>
<reference evidence="2 3" key="1">
    <citation type="journal article" date="2019" name="Int. J. Syst. Evol. Microbiol.">
        <title>The Global Catalogue of Microorganisms (GCM) 10K type strain sequencing project: providing services to taxonomists for standard genome sequencing and annotation.</title>
        <authorList>
            <consortium name="The Broad Institute Genomics Platform"/>
            <consortium name="The Broad Institute Genome Sequencing Center for Infectious Disease"/>
            <person name="Wu L."/>
            <person name="Ma J."/>
        </authorList>
    </citation>
    <scope>NUCLEOTIDE SEQUENCE [LARGE SCALE GENOMIC DNA]</scope>
    <source>
        <strain evidence="2 3">JCM 3325</strain>
    </source>
</reference>
<comment type="caution">
    <text evidence="2">The sequence shown here is derived from an EMBL/GenBank/DDBJ whole genome shotgun (WGS) entry which is preliminary data.</text>
</comment>
<accession>A0ABN3IDZ0</accession>
<keyword evidence="3" id="KW-1185">Reference proteome</keyword>
<organism evidence="2 3">
    <name type="scientific">Actinomadura vinacea</name>
    <dbReference type="NCBI Taxonomy" id="115336"/>
    <lineage>
        <taxon>Bacteria</taxon>
        <taxon>Bacillati</taxon>
        <taxon>Actinomycetota</taxon>
        <taxon>Actinomycetes</taxon>
        <taxon>Streptosporangiales</taxon>
        <taxon>Thermomonosporaceae</taxon>
        <taxon>Actinomadura</taxon>
    </lineage>
</organism>